<proteinExistence type="predicted"/>
<dbReference type="STRING" id="1544416.Cocul_02105"/>
<dbReference type="AlphaFoldDB" id="A0A0Q1DSV1"/>
<accession>A0A0Q1DSV1</accession>
<dbReference type="Proteomes" id="UP000050517">
    <property type="component" value="Unassembled WGS sequence"/>
</dbReference>
<dbReference type="PATRIC" id="fig|1544416.3.peg.2100"/>
<keyword evidence="2" id="KW-1185">Reference proteome</keyword>
<evidence type="ECO:0000313" key="1">
    <source>
        <dbReference type="EMBL" id="KQB83133.1"/>
    </source>
</evidence>
<name>A0A0Q1DSV1_9CORY</name>
<reference evidence="1 2" key="1">
    <citation type="submission" date="2015-10" db="EMBL/GenBank/DDBJ databases">
        <title>Corynebacteirum lowii and Corynebacterium oculi species nova, derived from human clinical disease and and emended description of Corynebacterium mastiditis.</title>
        <authorList>
            <person name="Bernard K."/>
            <person name="Pacheco A.L."/>
            <person name="Mcdougall C."/>
            <person name="Burtx T."/>
            <person name="Weibe D."/>
            <person name="Tyler S."/>
            <person name="Olson A.B."/>
            <person name="Cnockaert M."/>
            <person name="Eguchi H."/>
            <person name="Kuwahara T."/>
            <person name="Nakayama-Imaohji H."/>
            <person name="Boudewijins M."/>
            <person name="Van Hoecke F."/>
            <person name="Bernier A.-M."/>
            <person name="Vandamme P."/>
        </authorList>
    </citation>
    <scope>NUCLEOTIDE SEQUENCE [LARGE SCALE GENOMIC DNA]</scope>
    <source>
        <strain evidence="1 2">NML 130210</strain>
    </source>
</reference>
<protein>
    <submittedName>
        <fullName evidence="1">Uncharacterized protein</fullName>
    </submittedName>
</protein>
<organism evidence="1 2">
    <name type="scientific">Corynebacterium oculi</name>
    <dbReference type="NCBI Taxonomy" id="1544416"/>
    <lineage>
        <taxon>Bacteria</taxon>
        <taxon>Bacillati</taxon>
        <taxon>Actinomycetota</taxon>
        <taxon>Actinomycetes</taxon>
        <taxon>Mycobacteriales</taxon>
        <taxon>Corynebacteriaceae</taxon>
        <taxon>Corynebacterium</taxon>
    </lineage>
</organism>
<comment type="caution">
    <text evidence="1">The sequence shown here is derived from an EMBL/GenBank/DDBJ whole genome shotgun (WGS) entry which is preliminary data.</text>
</comment>
<sequence>MVETPEGLAVRDDELGLIPVAGSDAQWEEYWRGCSRADPHPFSLMAVHLDEALAIIEFREYQHPGIVAEPGGFHATQYVTLSQRAEKIKREFCAYVNESWFLREMGMAPGKNEEGGLIEQPQEIWVAGDPRIALVGSAADWVECASRHSGAEHSEYLLMLMALDEALDGIAERGEAPQAMRVSGAGFAAE</sequence>
<dbReference type="EMBL" id="LKST01000004">
    <property type="protein sequence ID" value="KQB83133.1"/>
    <property type="molecule type" value="Genomic_DNA"/>
</dbReference>
<evidence type="ECO:0000313" key="2">
    <source>
        <dbReference type="Proteomes" id="UP000050517"/>
    </source>
</evidence>
<gene>
    <name evidence="1" type="ORF">Cocul_02105</name>
</gene>